<comment type="caution">
    <text evidence="10">The sequence shown here is derived from an EMBL/GenBank/DDBJ whole genome shotgun (WGS) entry which is preliminary data.</text>
</comment>
<organism evidence="10 11">
    <name type="scientific">Lojkania enalia</name>
    <dbReference type="NCBI Taxonomy" id="147567"/>
    <lineage>
        <taxon>Eukaryota</taxon>
        <taxon>Fungi</taxon>
        <taxon>Dikarya</taxon>
        <taxon>Ascomycota</taxon>
        <taxon>Pezizomycotina</taxon>
        <taxon>Dothideomycetes</taxon>
        <taxon>Pleosporomycetidae</taxon>
        <taxon>Pleosporales</taxon>
        <taxon>Pleosporales incertae sedis</taxon>
        <taxon>Lojkania</taxon>
    </lineage>
</organism>
<dbReference type="InterPro" id="IPR007219">
    <property type="entry name" value="XnlR_reg_dom"/>
</dbReference>
<dbReference type="SUPFAM" id="SSF57701">
    <property type="entry name" value="Zn2/Cys6 DNA-binding domain"/>
    <property type="match status" value="1"/>
</dbReference>
<dbReference type="PROSITE" id="PS00463">
    <property type="entry name" value="ZN2_CY6_FUNGAL_1"/>
    <property type="match status" value="1"/>
</dbReference>
<evidence type="ECO:0000259" key="9">
    <source>
        <dbReference type="PROSITE" id="PS50048"/>
    </source>
</evidence>
<dbReference type="InterPro" id="IPR036864">
    <property type="entry name" value="Zn2-C6_fun-type_DNA-bd_sf"/>
</dbReference>
<dbReference type="InterPro" id="IPR001138">
    <property type="entry name" value="Zn2Cys6_DnaBD"/>
</dbReference>
<keyword evidence="2" id="KW-0479">Metal-binding</keyword>
<dbReference type="GO" id="GO:0005634">
    <property type="term" value="C:nucleus"/>
    <property type="evidence" value="ECO:0007669"/>
    <property type="project" value="UniProtKB-SubCell"/>
</dbReference>
<evidence type="ECO:0000256" key="3">
    <source>
        <dbReference type="ARBA" id="ARBA00022833"/>
    </source>
</evidence>
<dbReference type="PANTHER" id="PTHR31313">
    <property type="entry name" value="TY1 ENHANCER ACTIVATOR"/>
    <property type="match status" value="1"/>
</dbReference>
<keyword evidence="7" id="KW-0539">Nucleus</keyword>
<evidence type="ECO:0000256" key="5">
    <source>
        <dbReference type="ARBA" id="ARBA00023125"/>
    </source>
</evidence>
<dbReference type="GO" id="GO:0006351">
    <property type="term" value="P:DNA-templated transcription"/>
    <property type="evidence" value="ECO:0007669"/>
    <property type="project" value="InterPro"/>
</dbReference>
<name>A0A9P4NCL9_9PLEO</name>
<dbReference type="AlphaFoldDB" id="A0A9P4NCL9"/>
<keyword evidence="3" id="KW-0862">Zinc</keyword>
<accession>A0A9P4NCL9</accession>
<keyword evidence="11" id="KW-1185">Reference proteome</keyword>
<dbReference type="Pfam" id="PF04082">
    <property type="entry name" value="Fungal_trans"/>
    <property type="match status" value="1"/>
</dbReference>
<dbReference type="GO" id="GO:0008270">
    <property type="term" value="F:zinc ion binding"/>
    <property type="evidence" value="ECO:0007669"/>
    <property type="project" value="InterPro"/>
</dbReference>
<dbReference type="CDD" id="cd12148">
    <property type="entry name" value="fungal_TF_MHR"/>
    <property type="match status" value="1"/>
</dbReference>
<dbReference type="EMBL" id="ML986579">
    <property type="protein sequence ID" value="KAF2270738.1"/>
    <property type="molecule type" value="Genomic_DNA"/>
</dbReference>
<evidence type="ECO:0000256" key="6">
    <source>
        <dbReference type="ARBA" id="ARBA00023163"/>
    </source>
</evidence>
<keyword evidence="6" id="KW-0804">Transcription</keyword>
<dbReference type="Gene3D" id="4.10.240.10">
    <property type="entry name" value="Zn(2)-C6 fungal-type DNA-binding domain"/>
    <property type="match status" value="1"/>
</dbReference>
<keyword evidence="4" id="KW-0805">Transcription regulation</keyword>
<gene>
    <name evidence="10" type="ORF">CC78DRAFT_450969</name>
</gene>
<protein>
    <recommendedName>
        <fullName evidence="9">Zn(2)-C6 fungal-type domain-containing protein</fullName>
    </recommendedName>
</protein>
<evidence type="ECO:0000256" key="8">
    <source>
        <dbReference type="SAM" id="MobiDB-lite"/>
    </source>
</evidence>
<keyword evidence="5" id="KW-0238">DNA-binding</keyword>
<dbReference type="OrthoDB" id="2283631at2759"/>
<feature type="region of interest" description="Disordered" evidence="8">
    <location>
        <begin position="692"/>
        <end position="747"/>
    </location>
</feature>
<dbReference type="PROSITE" id="PS50048">
    <property type="entry name" value="ZN2_CY6_FUNGAL_2"/>
    <property type="match status" value="1"/>
</dbReference>
<proteinExistence type="predicted"/>
<sequence length="896" mass="101532">MPGESTGRPLLPQTAQMQSFTFAPPTLAPRENQRNYVFVDEHNRHKRLKVMRACEGCRRRKIKCDAATTNSWPCAACIRLKLNCVPPTVSYDKDCGSGTQTFELETKPVDYPAQPMNQHPDYQRQTIITHGLPTQMTPSLPTPVSGTYAEGVRLYQTSPYLEQQQQEHIQYPAMPQSQVVTQELSYTPHPLYSEAQTSNPTVTMTPPETDSSWRNDPSNLVDALGELKIDHNATAPYITNQKKALAETPAQEDYYEVQLPDLTSLDHTVRVPQEMMPPEEQALQYFDYFFSNVHPYCPVVNRAYFYQQWQTARDSISPLMLEGIFACASLMLGHVSEGNKWLALASKHEESFKDVPRLSTVQAMILLLKAREASPKRGYFWRSWMSVVNLVAMAKDLELDDHYEMHQMGKACGSSVHDCVTKTRVWQTLFMLEIMVGGPQGRYDFGVKLETVDFDLPRPMAGLDGTEFEVSRQFVQYIRIVRNIQQTTLMHARLRKKRSDWALDPEFVGHNADFPVWLRELPEDMQIVYPPDGSTPWIPSHFTANMHCYHYLGVIMHTRAQLHALSDSYDGVWRQHMIVCYEAAKKMCRLQEAVLETYGLPGLLCMQRGISFTIYSVLTCIMLHLVAITCPDPELNNDAKQFFVRHMRILEECAPSWPMPEMQQQVNNLRQAFSADTTKPFELKLTFPFGSPQVPAQSSPMGNTAPYRSRLPSQQSPIEQPGQINYHAHPITPPISASDQDPKADSPVAQSLVMMAAGHRAPQPAANMQMQEPVQWNPQRIFDQWNVAFGTPPPSTSSQSSPPLKPPPTGDYELRTPQEPPQPGYQISNVSPQTNNIPGAQPSVPPSTNYATPNNVPYVTPTMWQEVVASSFPDGLKRRWDHGSDQIDQSMYKRAR</sequence>
<evidence type="ECO:0000256" key="4">
    <source>
        <dbReference type="ARBA" id="ARBA00023015"/>
    </source>
</evidence>
<dbReference type="PANTHER" id="PTHR31313:SF79">
    <property type="entry name" value="C6 FINGER DOMAIN-CONTAINING PROTEIN"/>
    <property type="match status" value="1"/>
</dbReference>
<feature type="domain" description="Zn(2)-C6 fungal-type" evidence="9">
    <location>
        <begin position="53"/>
        <end position="85"/>
    </location>
</feature>
<feature type="compositionally biased region" description="Polar residues" evidence="8">
    <location>
        <begin position="194"/>
        <end position="214"/>
    </location>
</feature>
<dbReference type="Proteomes" id="UP000800093">
    <property type="component" value="Unassembled WGS sequence"/>
</dbReference>
<feature type="region of interest" description="Disordered" evidence="8">
    <location>
        <begin position="192"/>
        <end position="214"/>
    </location>
</feature>
<dbReference type="InterPro" id="IPR051615">
    <property type="entry name" value="Transcr_Regulatory_Elem"/>
</dbReference>
<dbReference type="Pfam" id="PF00172">
    <property type="entry name" value="Zn_clus"/>
    <property type="match status" value="1"/>
</dbReference>
<feature type="compositionally biased region" description="Polar residues" evidence="8">
    <location>
        <begin position="825"/>
        <end position="838"/>
    </location>
</feature>
<dbReference type="CDD" id="cd00067">
    <property type="entry name" value="GAL4"/>
    <property type="match status" value="1"/>
</dbReference>
<dbReference type="GO" id="GO:0003677">
    <property type="term" value="F:DNA binding"/>
    <property type="evidence" value="ECO:0007669"/>
    <property type="project" value="UniProtKB-KW"/>
</dbReference>
<evidence type="ECO:0000313" key="10">
    <source>
        <dbReference type="EMBL" id="KAF2270738.1"/>
    </source>
</evidence>
<comment type="subcellular location">
    <subcellularLocation>
        <location evidence="1">Nucleus</location>
    </subcellularLocation>
</comment>
<evidence type="ECO:0000256" key="7">
    <source>
        <dbReference type="ARBA" id="ARBA00023242"/>
    </source>
</evidence>
<dbReference type="GO" id="GO:0000981">
    <property type="term" value="F:DNA-binding transcription factor activity, RNA polymerase II-specific"/>
    <property type="evidence" value="ECO:0007669"/>
    <property type="project" value="InterPro"/>
</dbReference>
<reference evidence="11" key="1">
    <citation type="journal article" date="2020" name="Stud. Mycol.">
        <title>101 Dothideomycetes genomes: A test case for predicting lifestyles and emergence of pathogens.</title>
        <authorList>
            <person name="Haridas S."/>
            <person name="Albert R."/>
            <person name="Binder M."/>
            <person name="Bloem J."/>
            <person name="LaButti K."/>
            <person name="Salamov A."/>
            <person name="Andreopoulos B."/>
            <person name="Baker S."/>
            <person name="Barry K."/>
            <person name="Bills G."/>
            <person name="Bluhm B."/>
            <person name="Cannon C."/>
            <person name="Castanera R."/>
            <person name="Culley D."/>
            <person name="Daum C."/>
            <person name="Ezra D."/>
            <person name="Gonzalez J."/>
            <person name="Henrissat B."/>
            <person name="Kuo A."/>
            <person name="Liang C."/>
            <person name="Lipzen A."/>
            <person name="Lutzoni F."/>
            <person name="Magnuson J."/>
            <person name="Mondo S."/>
            <person name="Nolan M."/>
            <person name="Ohm R."/>
            <person name="Pangilinan J."/>
            <person name="Park H.-J."/>
            <person name="Ramirez L."/>
            <person name="Alfaro M."/>
            <person name="Sun H."/>
            <person name="Tritt A."/>
            <person name="Yoshinaga Y."/>
            <person name="Zwiers L.-H."/>
            <person name="Turgeon B."/>
            <person name="Goodwin S."/>
            <person name="Spatafora J."/>
            <person name="Crous P."/>
            <person name="Grigoriev I."/>
        </authorList>
    </citation>
    <scope>NUCLEOTIDE SEQUENCE [LARGE SCALE GENOMIC DNA]</scope>
    <source>
        <strain evidence="11">CBS 304.66</strain>
    </source>
</reference>
<evidence type="ECO:0000313" key="11">
    <source>
        <dbReference type="Proteomes" id="UP000800093"/>
    </source>
</evidence>
<dbReference type="SMART" id="SM00066">
    <property type="entry name" value="GAL4"/>
    <property type="match status" value="1"/>
</dbReference>
<evidence type="ECO:0000256" key="1">
    <source>
        <dbReference type="ARBA" id="ARBA00004123"/>
    </source>
</evidence>
<feature type="region of interest" description="Disordered" evidence="8">
    <location>
        <begin position="786"/>
        <end position="853"/>
    </location>
</feature>
<evidence type="ECO:0000256" key="2">
    <source>
        <dbReference type="ARBA" id="ARBA00022723"/>
    </source>
</evidence>